<evidence type="ECO:0000256" key="7">
    <source>
        <dbReference type="PROSITE-ProRule" id="PRU00087"/>
    </source>
</evidence>
<feature type="repeat" description="NHL" evidence="8">
    <location>
        <begin position="236"/>
        <end position="271"/>
    </location>
</feature>
<evidence type="ECO:0000256" key="8">
    <source>
        <dbReference type="PROSITE-ProRule" id="PRU00504"/>
    </source>
</evidence>
<feature type="repeat" description="NHL" evidence="8">
    <location>
        <begin position="317"/>
        <end position="360"/>
    </location>
</feature>
<feature type="repeat" description="NHL" evidence="8">
    <location>
        <begin position="272"/>
        <end position="313"/>
    </location>
</feature>
<dbReference type="Gene3D" id="2.120.10.30">
    <property type="entry name" value="TolB, C-terminal domain"/>
    <property type="match status" value="2"/>
</dbReference>
<dbReference type="GO" id="GO:0061630">
    <property type="term" value="F:ubiquitin protein ligase activity"/>
    <property type="evidence" value="ECO:0007669"/>
    <property type="project" value="TreeGrafter"/>
</dbReference>
<dbReference type="SUPFAM" id="SSF101898">
    <property type="entry name" value="NHL repeat"/>
    <property type="match status" value="1"/>
</dbReference>
<accession>A0A4Z2GIQ1</accession>
<dbReference type="EMBL" id="SRLO01000539">
    <property type="protein sequence ID" value="TNN52664.1"/>
    <property type="molecule type" value="Genomic_DNA"/>
</dbReference>
<keyword evidence="10" id="KW-1185">Reference proteome</keyword>
<evidence type="ECO:0000256" key="3">
    <source>
        <dbReference type="ARBA" id="ARBA00022723"/>
    </source>
</evidence>
<dbReference type="PROSITE" id="PS50194">
    <property type="entry name" value="FILAMIN_REPEAT"/>
    <property type="match status" value="1"/>
</dbReference>
<dbReference type="PROSITE" id="PS51125">
    <property type="entry name" value="NHL"/>
    <property type="match status" value="5"/>
</dbReference>
<feature type="repeat" description="NHL" evidence="8">
    <location>
        <begin position="364"/>
        <end position="407"/>
    </location>
</feature>
<dbReference type="Proteomes" id="UP000314294">
    <property type="component" value="Unassembled WGS sequence"/>
</dbReference>
<proteinExistence type="predicted"/>
<dbReference type="InterPro" id="IPR001258">
    <property type="entry name" value="NHL_repeat"/>
</dbReference>
<keyword evidence="2" id="KW-0808">Transferase</keyword>
<evidence type="ECO:0000313" key="9">
    <source>
        <dbReference type="EMBL" id="TNN52664.1"/>
    </source>
</evidence>
<comment type="caution">
    <text evidence="9">The sequence shown here is derived from an EMBL/GenBank/DDBJ whole genome shotgun (WGS) entry which is preliminary data.</text>
</comment>
<dbReference type="PANTHER" id="PTHR24104:SF23">
    <property type="entry name" value="RING-TYPE E3 UBIQUITIN TRANSFERASE"/>
    <property type="match status" value="1"/>
</dbReference>
<keyword evidence="3" id="KW-0479">Metal-binding</keyword>
<dbReference type="CDD" id="cd14960">
    <property type="entry name" value="NHL_TRIM2_like"/>
    <property type="match status" value="1"/>
</dbReference>
<dbReference type="InterPro" id="IPR050952">
    <property type="entry name" value="TRIM-NHL_E3_ligases"/>
</dbReference>
<evidence type="ECO:0000256" key="2">
    <source>
        <dbReference type="ARBA" id="ARBA00022679"/>
    </source>
</evidence>
<dbReference type="GO" id="GO:0043161">
    <property type="term" value="P:proteasome-mediated ubiquitin-dependent protein catabolic process"/>
    <property type="evidence" value="ECO:0007669"/>
    <property type="project" value="TreeGrafter"/>
</dbReference>
<organism evidence="9 10">
    <name type="scientific">Liparis tanakae</name>
    <name type="common">Tanaka's snailfish</name>
    <dbReference type="NCBI Taxonomy" id="230148"/>
    <lineage>
        <taxon>Eukaryota</taxon>
        <taxon>Metazoa</taxon>
        <taxon>Chordata</taxon>
        <taxon>Craniata</taxon>
        <taxon>Vertebrata</taxon>
        <taxon>Euteleostomi</taxon>
        <taxon>Actinopterygii</taxon>
        <taxon>Neopterygii</taxon>
        <taxon>Teleostei</taxon>
        <taxon>Neoteleostei</taxon>
        <taxon>Acanthomorphata</taxon>
        <taxon>Eupercaria</taxon>
        <taxon>Perciformes</taxon>
        <taxon>Cottioidei</taxon>
        <taxon>Cottales</taxon>
        <taxon>Liparidae</taxon>
        <taxon>Liparis</taxon>
    </lineage>
</organism>
<keyword evidence="1" id="KW-0597">Phosphoprotein</keyword>
<dbReference type="InterPro" id="IPR013783">
    <property type="entry name" value="Ig-like_fold"/>
</dbReference>
<evidence type="ECO:0000256" key="6">
    <source>
        <dbReference type="ARBA" id="ARBA00022833"/>
    </source>
</evidence>
<dbReference type="SMART" id="SM00557">
    <property type="entry name" value="IG_FLMN"/>
    <property type="match status" value="1"/>
</dbReference>
<gene>
    <name evidence="9" type="primary">TRIM2_0</name>
    <name evidence="9" type="ORF">EYF80_037115</name>
</gene>
<keyword evidence="5" id="KW-0863">Zinc-finger</keyword>
<dbReference type="InterPro" id="IPR057750">
    <property type="entry name" value="TRIM2/3_C"/>
</dbReference>
<evidence type="ECO:0000256" key="5">
    <source>
        <dbReference type="ARBA" id="ARBA00022771"/>
    </source>
</evidence>
<dbReference type="GO" id="GO:0007399">
    <property type="term" value="P:nervous system development"/>
    <property type="evidence" value="ECO:0007669"/>
    <property type="project" value="UniProtKB-ARBA"/>
</dbReference>
<dbReference type="Pfam" id="PF00630">
    <property type="entry name" value="Filamin"/>
    <property type="match status" value="1"/>
</dbReference>
<reference evidence="9 10" key="1">
    <citation type="submission" date="2019-03" db="EMBL/GenBank/DDBJ databases">
        <title>First draft genome of Liparis tanakae, snailfish: a comprehensive survey of snailfish specific genes.</title>
        <authorList>
            <person name="Kim W."/>
            <person name="Song I."/>
            <person name="Jeong J.-H."/>
            <person name="Kim D."/>
            <person name="Kim S."/>
            <person name="Ryu S."/>
            <person name="Song J.Y."/>
            <person name="Lee S.K."/>
        </authorList>
    </citation>
    <scope>NUCLEOTIDE SEQUENCE [LARGE SCALE GENOMIC DNA]</scope>
    <source>
        <tissue evidence="9">Muscle</tissue>
    </source>
</reference>
<name>A0A4Z2GIQ1_9TELE</name>
<evidence type="ECO:0000256" key="4">
    <source>
        <dbReference type="ARBA" id="ARBA00022737"/>
    </source>
</evidence>
<keyword evidence="4" id="KW-0677">Repeat</keyword>
<dbReference type="InterPro" id="IPR001298">
    <property type="entry name" value="Filamin/ABP280_rpt"/>
</dbReference>
<sequence>MASLVGEEEESDGRVLQAQLDTLLQGQEGINSSCDFTEQALSHGSEAEVLLVKKQMSERLAELASQELPLQPEENDQLDFIVETEGLKKSVHNLGTIVTTNAVASESVATGEGLRRCVVAVPTSITITTKDKDGELCKMGNAVITAEMASPDGSRGDGGILDNKNGTYEYLFTAPEEGAFNLSLRLYDQHIKGSPFKIKATKSIDLSLSSKGVNKRLKSPGSAHVKQKAIKRPASMTPGQLQRPTGVAIHPNGDIIIADYDNKWVSIFSSEGKFKNKIGSGKLMGPKGVSVDRNGHVIVVDNKACCVFIFQLNGKLVTKFGNRGNGDRQFAGPHFAAVNNNNEIIVTDFHNHSVKVFNTEGEFLLKFGSNGEGNGQFNAPTGVAVDVNGNIIVADWGNSRIQVFDGSGSFLSYINTSADPLYGPQGLALTSDGHVVVADSGNHCFKVYRYLQ</sequence>
<dbReference type="InterPro" id="IPR011042">
    <property type="entry name" value="6-blade_b-propeller_TolB-like"/>
</dbReference>
<keyword evidence="6" id="KW-0862">Zinc</keyword>
<evidence type="ECO:0000256" key="1">
    <source>
        <dbReference type="ARBA" id="ARBA00022553"/>
    </source>
</evidence>
<feature type="repeat" description="Filamin" evidence="7">
    <location>
        <begin position="99"/>
        <end position="200"/>
    </location>
</feature>
<dbReference type="AlphaFoldDB" id="A0A4Z2GIQ1"/>
<dbReference type="GO" id="GO:0008270">
    <property type="term" value="F:zinc ion binding"/>
    <property type="evidence" value="ECO:0007669"/>
    <property type="project" value="UniProtKB-KW"/>
</dbReference>
<dbReference type="SUPFAM" id="SSF81296">
    <property type="entry name" value="E set domains"/>
    <property type="match status" value="1"/>
</dbReference>
<dbReference type="Gene3D" id="2.60.40.10">
    <property type="entry name" value="Immunoglobulins"/>
    <property type="match status" value="1"/>
</dbReference>
<dbReference type="InterPro" id="IPR014756">
    <property type="entry name" value="Ig_E-set"/>
</dbReference>
<dbReference type="Pfam" id="PF01436">
    <property type="entry name" value="NHL"/>
    <property type="match status" value="5"/>
</dbReference>
<dbReference type="FunFam" id="2.120.10.30:FF:000004">
    <property type="entry name" value="Tripartite motif containing 2"/>
    <property type="match status" value="1"/>
</dbReference>
<dbReference type="GO" id="GO:0000209">
    <property type="term" value="P:protein polyubiquitination"/>
    <property type="evidence" value="ECO:0007669"/>
    <property type="project" value="TreeGrafter"/>
</dbReference>
<dbReference type="OrthoDB" id="342730at2759"/>
<protein>
    <submittedName>
        <fullName evidence="9">Tripartite motif-containing protein 2</fullName>
    </submittedName>
</protein>
<dbReference type="PANTHER" id="PTHR24104">
    <property type="entry name" value="E3 UBIQUITIN-PROTEIN LIGASE NHLRC1-RELATED"/>
    <property type="match status" value="1"/>
</dbReference>
<feature type="repeat" description="NHL" evidence="8">
    <location>
        <begin position="408"/>
        <end position="451"/>
    </location>
</feature>
<evidence type="ECO:0000313" key="10">
    <source>
        <dbReference type="Proteomes" id="UP000314294"/>
    </source>
</evidence>
<dbReference type="InterPro" id="IPR017868">
    <property type="entry name" value="Filamin/ABP280_repeat-like"/>
</dbReference>